<evidence type="ECO:0000259" key="12">
    <source>
        <dbReference type="PROSITE" id="PS50111"/>
    </source>
</evidence>
<keyword evidence="4 11" id="KW-0812">Transmembrane</keyword>
<evidence type="ECO:0000256" key="3">
    <source>
        <dbReference type="ARBA" id="ARBA00022500"/>
    </source>
</evidence>
<evidence type="ECO:0000313" key="15">
    <source>
        <dbReference type="EMBL" id="NFN33747.1"/>
    </source>
</evidence>
<evidence type="ECO:0000256" key="8">
    <source>
        <dbReference type="ARBA" id="ARBA00029447"/>
    </source>
</evidence>
<accession>A0A0L9YAB5</accession>
<dbReference type="Proteomes" id="UP000476820">
    <property type="component" value="Unassembled WGS sequence"/>
</dbReference>
<dbReference type="OrthoDB" id="597657at2"/>
<reference evidence="16 17" key="1">
    <citation type="submission" date="2019-04" db="EMBL/GenBank/DDBJ databases">
        <title>Genome sequencing of Clostridium botulinum Groups I-IV and Clostridium butyricum.</title>
        <authorList>
            <person name="Brunt J."/>
            <person name="Van Vliet A.H.M."/>
            <person name="Stringer S.C."/>
            <person name="Carter A.T."/>
            <person name="Peck M.W."/>
        </authorList>
    </citation>
    <scope>NUCLEOTIDE SEQUENCE [LARGE SCALE GENOMIC DNA]</scope>
    <source>
        <strain evidence="14 17">1605</strain>
        <strain evidence="15 16">CB-K-33E</strain>
    </source>
</reference>
<evidence type="ECO:0000256" key="10">
    <source>
        <dbReference type="SAM" id="Coils"/>
    </source>
</evidence>
<evidence type="ECO:0000259" key="13">
    <source>
        <dbReference type="PROSITE" id="PS50885"/>
    </source>
</evidence>
<feature type="transmembrane region" description="Helical" evidence="11">
    <location>
        <begin position="280"/>
        <end position="302"/>
    </location>
</feature>
<dbReference type="CDD" id="cd12912">
    <property type="entry name" value="PDC2_MCP_like"/>
    <property type="match status" value="1"/>
</dbReference>
<evidence type="ECO:0000313" key="16">
    <source>
        <dbReference type="Proteomes" id="UP000473681"/>
    </source>
</evidence>
<feature type="transmembrane region" description="Helical" evidence="11">
    <location>
        <begin position="12"/>
        <end position="35"/>
    </location>
</feature>
<gene>
    <name evidence="14" type="ORF">FC774_07570</name>
    <name evidence="15" type="ORF">FDB51_01090</name>
</gene>
<keyword evidence="5 11" id="KW-1133">Transmembrane helix</keyword>
<sequence>MRKLNFKKLQNQLLSAFMLLIIIVCIGLFFVSSYISKKAIVNTVETILPNVATQASLAIENNINIRLKTLETLAENEKLQDENVPIKEKANILLTEEKRNGHLKMSIIDINGKSNDTLGKEYDVKDTEYFKNGIKGKYTVSNPMIVNEKLVFIYSVPIMKDGKTVGVLTATRDENELSKYTDNIKVGETGQAFIINNEGTAIAHRDKNLVIKKDNNFENIKNDPKLKSLAEIEKKMVAGENGIGEYNYGTKKKYIAYAPIKPVNWSIGVVIESGEIVNHLMILIISVGITSLIGILIAVIFARRIVKSINKPIIDSVENLKIIASGDLQTETTNEFSNRRDELGIMARSIESMKQSIVSMLNSIKTSSGDIKLQTNNLEEISNELKSSSKNIYYATNDVAKGTVNQSEDLIYITNILKGFSLKLDDIVDIIKNVDFSISNIKNMSYNSNKDMENVIESVKNVNNTFNELITKIKDVENNVNKINEITNLIDDISDQTNLLALNAAIEAARAGESGKGFKIVASEIRKLAEQSKVSAVDISSLISKISKDTDLMVNKTKIMKKELDNQEKDIDTAKKSFETITVSVKDIVPKMVVTNNSVNDLNTSKDDIMDKIESASSVAQEVSAAAEEIAASTEEMNKYAENLAKLVNALNDMSEDMMKNVNKFKI</sequence>
<organism evidence="14 17">
    <name type="scientific">Clostridium botulinum</name>
    <dbReference type="NCBI Taxonomy" id="1491"/>
    <lineage>
        <taxon>Bacteria</taxon>
        <taxon>Bacillati</taxon>
        <taxon>Bacillota</taxon>
        <taxon>Clostridia</taxon>
        <taxon>Eubacteriales</taxon>
        <taxon>Clostridiaceae</taxon>
        <taxon>Clostridium</taxon>
    </lineage>
</organism>
<dbReference type="PROSITE" id="PS50111">
    <property type="entry name" value="CHEMOTAXIS_TRANSDUC_2"/>
    <property type="match status" value="1"/>
</dbReference>
<dbReference type="PROSITE" id="PS50885">
    <property type="entry name" value="HAMP"/>
    <property type="match status" value="1"/>
</dbReference>
<dbReference type="Gene3D" id="6.10.340.10">
    <property type="match status" value="1"/>
</dbReference>
<dbReference type="Gene3D" id="3.30.450.20">
    <property type="entry name" value="PAS domain"/>
    <property type="match status" value="1"/>
</dbReference>
<dbReference type="Pfam" id="PF00015">
    <property type="entry name" value="MCPsignal"/>
    <property type="match status" value="1"/>
</dbReference>
<evidence type="ECO:0000256" key="7">
    <source>
        <dbReference type="ARBA" id="ARBA00023224"/>
    </source>
</evidence>
<comment type="caution">
    <text evidence="14">The sequence shown here is derived from an EMBL/GenBank/DDBJ whole genome shotgun (WGS) entry which is preliminary data.</text>
</comment>
<evidence type="ECO:0000256" key="4">
    <source>
        <dbReference type="ARBA" id="ARBA00022692"/>
    </source>
</evidence>
<feature type="coiled-coil region" evidence="10">
    <location>
        <begin position="459"/>
        <end position="486"/>
    </location>
</feature>
<dbReference type="EMBL" id="SWVK01000001">
    <property type="protein sequence ID" value="NFN33747.1"/>
    <property type="molecule type" value="Genomic_DNA"/>
</dbReference>
<evidence type="ECO:0000256" key="2">
    <source>
        <dbReference type="ARBA" id="ARBA00022475"/>
    </source>
</evidence>
<dbReference type="SMART" id="SM00283">
    <property type="entry name" value="MA"/>
    <property type="match status" value="1"/>
</dbReference>
<dbReference type="Gene3D" id="1.10.287.950">
    <property type="entry name" value="Methyl-accepting chemotaxis protein"/>
    <property type="match status" value="1"/>
</dbReference>
<dbReference type="GO" id="GO:0006935">
    <property type="term" value="P:chemotaxis"/>
    <property type="evidence" value="ECO:0007669"/>
    <property type="project" value="UniProtKB-KW"/>
</dbReference>
<feature type="domain" description="HAMP" evidence="13">
    <location>
        <begin position="307"/>
        <end position="362"/>
    </location>
</feature>
<feature type="coiled-coil region" evidence="10">
    <location>
        <begin position="623"/>
        <end position="657"/>
    </location>
</feature>
<name>A0A0L9YAB5_CLOBO</name>
<evidence type="ECO:0000313" key="14">
    <source>
        <dbReference type="EMBL" id="NFF87733.1"/>
    </source>
</evidence>
<dbReference type="Pfam" id="PF02743">
    <property type="entry name" value="dCache_1"/>
    <property type="match status" value="1"/>
</dbReference>
<dbReference type="Proteomes" id="UP000473681">
    <property type="component" value="Unassembled WGS sequence"/>
</dbReference>
<proteinExistence type="inferred from homology"/>
<dbReference type="AlphaFoldDB" id="A0A0L9YAB5"/>
<dbReference type="RefSeq" id="WP_053341925.1">
    <property type="nucleotide sequence ID" value="NZ_LFPA01000057.1"/>
</dbReference>
<keyword evidence="6 11" id="KW-0472">Membrane</keyword>
<evidence type="ECO:0000256" key="1">
    <source>
        <dbReference type="ARBA" id="ARBA00004651"/>
    </source>
</evidence>
<evidence type="ECO:0000256" key="11">
    <source>
        <dbReference type="SAM" id="Phobius"/>
    </source>
</evidence>
<comment type="similarity">
    <text evidence="8">Belongs to the methyl-accepting chemotaxis (MCP) protein family.</text>
</comment>
<dbReference type="GO" id="GO:0005886">
    <property type="term" value="C:plasma membrane"/>
    <property type="evidence" value="ECO:0007669"/>
    <property type="project" value="UniProtKB-SubCell"/>
</dbReference>
<comment type="subcellular location">
    <subcellularLocation>
        <location evidence="1">Cell membrane</location>
        <topology evidence="1">Multi-pass membrane protein</topology>
    </subcellularLocation>
</comment>
<keyword evidence="3" id="KW-0145">Chemotaxis</keyword>
<dbReference type="CDD" id="cd06225">
    <property type="entry name" value="HAMP"/>
    <property type="match status" value="1"/>
</dbReference>
<keyword evidence="7 9" id="KW-0807">Transducer</keyword>
<evidence type="ECO:0000313" key="17">
    <source>
        <dbReference type="Proteomes" id="UP000476820"/>
    </source>
</evidence>
<evidence type="ECO:0000256" key="5">
    <source>
        <dbReference type="ARBA" id="ARBA00022989"/>
    </source>
</evidence>
<evidence type="ECO:0000256" key="6">
    <source>
        <dbReference type="ARBA" id="ARBA00023136"/>
    </source>
</evidence>
<dbReference type="PANTHER" id="PTHR32089">
    <property type="entry name" value="METHYL-ACCEPTING CHEMOTAXIS PROTEIN MCPB"/>
    <property type="match status" value="1"/>
</dbReference>
<dbReference type="InterPro" id="IPR033479">
    <property type="entry name" value="dCache_1"/>
</dbReference>
<keyword evidence="2" id="KW-1003">Cell membrane</keyword>
<dbReference type="InterPro" id="IPR004089">
    <property type="entry name" value="MCPsignal_dom"/>
</dbReference>
<dbReference type="GO" id="GO:0007165">
    <property type="term" value="P:signal transduction"/>
    <property type="evidence" value="ECO:0007669"/>
    <property type="project" value="UniProtKB-KW"/>
</dbReference>
<evidence type="ECO:0000256" key="9">
    <source>
        <dbReference type="PROSITE-ProRule" id="PRU00284"/>
    </source>
</evidence>
<protein>
    <submittedName>
        <fullName evidence="14">Methyl-accepting chemotaxis protein</fullName>
    </submittedName>
</protein>
<keyword evidence="10" id="KW-0175">Coiled coil</keyword>
<dbReference type="PANTHER" id="PTHR32089:SF112">
    <property type="entry name" value="LYSOZYME-LIKE PROTEIN-RELATED"/>
    <property type="match status" value="1"/>
</dbReference>
<dbReference type="EMBL" id="SWOV01000015">
    <property type="protein sequence ID" value="NFF87733.1"/>
    <property type="molecule type" value="Genomic_DNA"/>
</dbReference>
<dbReference type="SUPFAM" id="SSF58104">
    <property type="entry name" value="Methyl-accepting chemotaxis protein (MCP) signaling domain"/>
    <property type="match status" value="1"/>
</dbReference>
<feature type="domain" description="Methyl-accepting transducer" evidence="12">
    <location>
        <begin position="381"/>
        <end position="638"/>
    </location>
</feature>
<dbReference type="InterPro" id="IPR003660">
    <property type="entry name" value="HAMP_dom"/>
</dbReference>